<dbReference type="Gene3D" id="3.40.50.300">
    <property type="entry name" value="P-loop containing nucleotide triphosphate hydrolases"/>
    <property type="match status" value="2"/>
</dbReference>
<dbReference type="RefSeq" id="WP_252439020.1">
    <property type="nucleotide sequence ID" value="NZ_JAGSOV010000034.1"/>
</dbReference>
<organism evidence="1 2">
    <name type="scientific">Pseudonocardia humida</name>
    <dbReference type="NCBI Taxonomy" id="2800819"/>
    <lineage>
        <taxon>Bacteria</taxon>
        <taxon>Bacillati</taxon>
        <taxon>Actinomycetota</taxon>
        <taxon>Actinomycetes</taxon>
        <taxon>Pseudonocardiales</taxon>
        <taxon>Pseudonocardiaceae</taxon>
        <taxon>Pseudonocardia</taxon>
    </lineage>
</organism>
<proteinExistence type="predicted"/>
<evidence type="ECO:0000313" key="1">
    <source>
        <dbReference type="EMBL" id="MCO1656373.1"/>
    </source>
</evidence>
<name>A0ABT1A0A7_9PSEU</name>
<evidence type="ECO:0008006" key="3">
    <source>
        <dbReference type="Google" id="ProtNLM"/>
    </source>
</evidence>
<sequence>MGRNSTPVLWVSGAPGTGKSTAGWGLFTRIAELGGDVAYVDLDQLGLIGPPPGGGAAGHGIKAANLLRVVAALRLRGVQQVIVSGVVDPQRGIEPHLADGAGAAHVDVTLVRLRCDRAELRRRFLGRGSSADLLPELFDALDELDRSGIGTVLDTTGQRSDETVDALMDRCVVRPGPVRVIPPLPADDAPRPAPVVVVTGATAVGKSTAAWNVLRSLWERDVPTAYVDLGQLGFVHPGPDPAVESALLATLWRGYQRWGAGALLVVARDPRPVLHALPQHPVTVIRLDADAATLTDRVRRRAAGESALLAGDELRGAPRALQHQVAGRAVAEAEQLRAALTGSTVLDTTGQSPARTSAALLDVLRPVLGRAAGRW</sequence>
<dbReference type="SUPFAM" id="SSF52540">
    <property type="entry name" value="P-loop containing nucleoside triphosphate hydrolases"/>
    <property type="match status" value="2"/>
</dbReference>
<keyword evidence="2" id="KW-1185">Reference proteome</keyword>
<accession>A0ABT1A0A7</accession>
<dbReference type="InterPro" id="IPR027417">
    <property type="entry name" value="P-loop_NTPase"/>
</dbReference>
<gene>
    <name evidence="1" type="ORF">KDL28_15030</name>
</gene>
<reference evidence="1" key="1">
    <citation type="submission" date="2021-04" db="EMBL/GenBank/DDBJ databases">
        <title>Pseudonocardia sp. nov., isolated from sandy soil of mangrove forest.</title>
        <authorList>
            <person name="Zan Z."/>
            <person name="Huang R."/>
            <person name="Liu W."/>
        </authorList>
    </citation>
    <scope>NUCLEOTIDE SEQUENCE</scope>
    <source>
        <strain evidence="1">S2-4</strain>
    </source>
</reference>
<protein>
    <recommendedName>
        <fullName evidence="3">Broad-specificity NMP kinase</fullName>
    </recommendedName>
</protein>
<comment type="caution">
    <text evidence="1">The sequence shown here is derived from an EMBL/GenBank/DDBJ whole genome shotgun (WGS) entry which is preliminary data.</text>
</comment>
<dbReference type="EMBL" id="JAGSOV010000034">
    <property type="protein sequence ID" value="MCO1656373.1"/>
    <property type="molecule type" value="Genomic_DNA"/>
</dbReference>
<evidence type="ECO:0000313" key="2">
    <source>
        <dbReference type="Proteomes" id="UP001165283"/>
    </source>
</evidence>
<dbReference type="Proteomes" id="UP001165283">
    <property type="component" value="Unassembled WGS sequence"/>
</dbReference>